<proteinExistence type="predicted"/>
<dbReference type="AlphaFoldDB" id="A0A6H9YNF3"/>
<dbReference type="GO" id="GO:0003824">
    <property type="term" value="F:catalytic activity"/>
    <property type="evidence" value="ECO:0007669"/>
    <property type="project" value="InterPro"/>
</dbReference>
<feature type="domain" description="MOSC" evidence="1">
    <location>
        <begin position="129"/>
        <end position="278"/>
    </location>
</feature>
<dbReference type="Gene3D" id="2.40.33.20">
    <property type="entry name" value="PK beta-barrel domain-like"/>
    <property type="match status" value="1"/>
</dbReference>
<keyword evidence="3" id="KW-1185">Reference proteome</keyword>
<evidence type="ECO:0000313" key="3">
    <source>
        <dbReference type="Proteomes" id="UP000468735"/>
    </source>
</evidence>
<comment type="caution">
    <text evidence="2">The sequence shown here is derived from an EMBL/GenBank/DDBJ whole genome shotgun (WGS) entry which is preliminary data.</text>
</comment>
<dbReference type="RefSeq" id="WP_151565680.1">
    <property type="nucleotide sequence ID" value="NZ_WBMT01000017.1"/>
</dbReference>
<dbReference type="Proteomes" id="UP000468735">
    <property type="component" value="Unassembled WGS sequence"/>
</dbReference>
<dbReference type="OrthoDB" id="9793178at2"/>
<dbReference type="GO" id="GO:0030170">
    <property type="term" value="F:pyridoxal phosphate binding"/>
    <property type="evidence" value="ECO:0007669"/>
    <property type="project" value="InterPro"/>
</dbReference>
<evidence type="ECO:0000259" key="1">
    <source>
        <dbReference type="PROSITE" id="PS51340"/>
    </source>
</evidence>
<organism evidence="2 3">
    <name type="scientific">Actinomadura rudentiformis</name>
    <dbReference type="NCBI Taxonomy" id="359158"/>
    <lineage>
        <taxon>Bacteria</taxon>
        <taxon>Bacillati</taxon>
        <taxon>Actinomycetota</taxon>
        <taxon>Actinomycetes</taxon>
        <taxon>Streptosporangiales</taxon>
        <taxon>Thermomonosporaceae</taxon>
        <taxon>Actinomadura</taxon>
    </lineage>
</organism>
<dbReference type="GO" id="GO:0030151">
    <property type="term" value="F:molybdenum ion binding"/>
    <property type="evidence" value="ECO:0007669"/>
    <property type="project" value="InterPro"/>
</dbReference>
<dbReference type="InterPro" id="IPR005302">
    <property type="entry name" value="MoCF_Sase_C"/>
</dbReference>
<dbReference type="Pfam" id="PF03473">
    <property type="entry name" value="MOSC"/>
    <property type="match status" value="1"/>
</dbReference>
<gene>
    <name evidence="2" type="ORF">F8566_32545</name>
</gene>
<protein>
    <submittedName>
        <fullName evidence="2">MOSC domain-containing protein</fullName>
    </submittedName>
</protein>
<dbReference type="InterPro" id="IPR005303">
    <property type="entry name" value="MOCOS_middle"/>
</dbReference>
<reference evidence="2 3" key="1">
    <citation type="submission" date="2019-09" db="EMBL/GenBank/DDBJ databases">
        <title>Actinomadura physcomitrii sp. nov., a novel actinomycete isolated from moss [Physcomitrium sphaericum (Ludw) Fuernr].</title>
        <authorList>
            <person name="Zhuang X."/>
            <person name="Liu C."/>
        </authorList>
    </citation>
    <scope>NUCLEOTIDE SEQUENCE [LARGE SCALE GENOMIC DNA]</scope>
    <source>
        <strain evidence="2 3">HMC1</strain>
    </source>
</reference>
<name>A0A6H9YNF3_9ACTN</name>
<sequence length="278" mass="28923">MPTHLGTVAAIRRHPVKSMLGEEITAADVSPGGVTGDRAWALIDRETGKVASAKNPRLWRSLLTLSATLHDGAVRIVLPGGKTVHSTDADIDDVLSAFLGRPVTLTSTPPAAATLDRAVPEEVLAAGVTAEVEAEEITLGLGAPPGGFVDFAPVHLIGTATLAAIAAASPRGTVEPVRYRPNLIIETTGAAYGENGWTGRELAIGDEVILRVLAPTPRCAIPTLEHGELPRDPAALRVPAAHNRVEPVEGLGLRACAGVYADVVRSGRVRQDDGVTLL</sequence>
<dbReference type="Pfam" id="PF03476">
    <property type="entry name" value="MOSC_N"/>
    <property type="match status" value="1"/>
</dbReference>
<dbReference type="PROSITE" id="PS51340">
    <property type="entry name" value="MOSC"/>
    <property type="match status" value="1"/>
</dbReference>
<accession>A0A6H9YNF3</accession>
<dbReference type="InterPro" id="IPR011037">
    <property type="entry name" value="Pyrv_Knase-like_insert_dom_sf"/>
</dbReference>
<dbReference type="EMBL" id="WBMT01000017">
    <property type="protein sequence ID" value="KAB2344052.1"/>
    <property type="molecule type" value="Genomic_DNA"/>
</dbReference>
<evidence type="ECO:0000313" key="2">
    <source>
        <dbReference type="EMBL" id="KAB2344052.1"/>
    </source>
</evidence>
<dbReference type="SUPFAM" id="SSF50800">
    <property type="entry name" value="PK beta-barrel domain-like"/>
    <property type="match status" value="1"/>
</dbReference>